<dbReference type="CDD" id="cd18081">
    <property type="entry name" value="RlmH-like"/>
    <property type="match status" value="1"/>
</dbReference>
<reference evidence="8 9" key="1">
    <citation type="submission" date="2019-03" db="EMBL/GenBank/DDBJ databases">
        <title>Genomic Encyclopedia of Type Strains, Phase IV (KMG-IV): sequencing the most valuable type-strain genomes for metagenomic binning, comparative biology and taxonomic classification.</title>
        <authorList>
            <person name="Goeker M."/>
        </authorList>
    </citation>
    <scope>NUCLEOTIDE SEQUENCE [LARGE SCALE GENOMIC DNA]</scope>
    <source>
        <strain evidence="8 9">DSM 100433</strain>
    </source>
</reference>
<dbReference type="PANTHER" id="PTHR33603:SF1">
    <property type="entry name" value="RIBOSOMAL RNA LARGE SUBUNIT METHYLTRANSFERASE H"/>
    <property type="match status" value="1"/>
</dbReference>
<comment type="subcellular location">
    <subcellularLocation>
        <location evidence="7">Cytoplasm</location>
    </subcellularLocation>
</comment>
<evidence type="ECO:0000256" key="7">
    <source>
        <dbReference type="HAMAP-Rule" id="MF_00658"/>
    </source>
</evidence>
<feature type="binding site" evidence="7">
    <location>
        <position position="76"/>
    </location>
    <ligand>
        <name>S-adenosyl-L-methionine</name>
        <dbReference type="ChEBI" id="CHEBI:59789"/>
    </ligand>
</feature>
<dbReference type="NCBIfam" id="NF000985">
    <property type="entry name" value="PRK00103.1-3"/>
    <property type="match status" value="1"/>
</dbReference>
<proteinExistence type="inferred from homology"/>
<keyword evidence="9" id="KW-1185">Reference proteome</keyword>
<dbReference type="PIRSF" id="PIRSF004505">
    <property type="entry name" value="MT_bac"/>
    <property type="match status" value="1"/>
</dbReference>
<keyword evidence="5 7" id="KW-0949">S-adenosyl-L-methionine</keyword>
<dbReference type="Pfam" id="PF02590">
    <property type="entry name" value="SPOUT_MTase"/>
    <property type="match status" value="1"/>
</dbReference>
<evidence type="ECO:0000313" key="9">
    <source>
        <dbReference type="Proteomes" id="UP000294682"/>
    </source>
</evidence>
<name>A0A9X8UGZ7_9FIRM</name>
<evidence type="ECO:0000256" key="2">
    <source>
        <dbReference type="ARBA" id="ARBA00022552"/>
    </source>
</evidence>
<dbReference type="InterPro" id="IPR029026">
    <property type="entry name" value="tRNA_m1G_MTases_N"/>
</dbReference>
<comment type="similarity">
    <text evidence="6 7">Belongs to the RNA methyltransferase RlmH family.</text>
</comment>
<evidence type="ECO:0000313" key="8">
    <source>
        <dbReference type="EMBL" id="TCL40694.1"/>
    </source>
</evidence>
<evidence type="ECO:0000256" key="6">
    <source>
        <dbReference type="ARBA" id="ARBA00038303"/>
    </source>
</evidence>
<gene>
    <name evidence="7" type="primary">rlmH</name>
    <name evidence="8" type="ORF">EDD78_1183</name>
</gene>
<dbReference type="NCBIfam" id="TIGR00246">
    <property type="entry name" value="tRNA_RlmH_YbeA"/>
    <property type="match status" value="1"/>
</dbReference>
<evidence type="ECO:0000256" key="1">
    <source>
        <dbReference type="ARBA" id="ARBA00022490"/>
    </source>
</evidence>
<evidence type="ECO:0000256" key="4">
    <source>
        <dbReference type="ARBA" id="ARBA00022679"/>
    </source>
</evidence>
<dbReference type="InterPro" id="IPR003742">
    <property type="entry name" value="RlmH-like"/>
</dbReference>
<feature type="binding site" evidence="7">
    <location>
        <begin position="127"/>
        <end position="132"/>
    </location>
    <ligand>
        <name>S-adenosyl-L-methionine</name>
        <dbReference type="ChEBI" id="CHEBI:59789"/>
    </ligand>
</feature>
<keyword evidence="4 7" id="KW-0808">Transferase</keyword>
<comment type="subunit">
    <text evidence="7">Homodimer.</text>
</comment>
<protein>
    <recommendedName>
        <fullName evidence="7">Ribosomal RNA large subunit methyltransferase H</fullName>
        <ecNumber evidence="7">2.1.1.177</ecNumber>
    </recommendedName>
    <alternativeName>
        <fullName evidence="7">23S rRNA (pseudouridine1915-N3)-methyltransferase</fullName>
    </alternativeName>
    <alternativeName>
        <fullName evidence="7">23S rRNA m3Psi1915 methyltransferase</fullName>
    </alternativeName>
    <alternativeName>
        <fullName evidence="7">rRNA (pseudouridine-N3-)-methyltransferase RlmH</fullName>
    </alternativeName>
</protein>
<keyword evidence="1 7" id="KW-0963">Cytoplasm</keyword>
<dbReference type="SUPFAM" id="SSF75217">
    <property type="entry name" value="alpha/beta knot"/>
    <property type="match status" value="1"/>
</dbReference>
<dbReference type="Gene3D" id="3.40.1280.10">
    <property type="match status" value="1"/>
</dbReference>
<dbReference type="InterPro" id="IPR029028">
    <property type="entry name" value="Alpha/beta_knot_MTases"/>
</dbReference>
<keyword evidence="2 7" id="KW-0698">rRNA processing</keyword>
<sequence length="159" mass="17685">MNVTVLAVGKLKERYLTDGCREYEKRLGAFCKLNLVELPEHRLPDNPSAAEIQNGIEREGDMILAKIPAGSTTVALCIEGRQLSSEELAAQIEKLGIAGNSSLCFIIGGSWGLSGRVKERCALRLSMSRMTFPHQLARLLLLEQLYRAFSILNHSKYHK</sequence>
<feature type="binding site" evidence="7">
    <location>
        <position position="108"/>
    </location>
    <ligand>
        <name>S-adenosyl-L-methionine</name>
        <dbReference type="ChEBI" id="CHEBI:59789"/>
    </ligand>
</feature>
<dbReference type="PANTHER" id="PTHR33603">
    <property type="entry name" value="METHYLTRANSFERASE"/>
    <property type="match status" value="1"/>
</dbReference>
<comment type="caution">
    <text evidence="8">The sequence shown here is derived from an EMBL/GenBank/DDBJ whole genome shotgun (WGS) entry which is preliminary data.</text>
</comment>
<dbReference type="Proteomes" id="UP000294682">
    <property type="component" value="Unassembled WGS sequence"/>
</dbReference>
<dbReference type="GO" id="GO:0070038">
    <property type="term" value="F:rRNA (pseudouridine-N3-)-methyltransferase activity"/>
    <property type="evidence" value="ECO:0007669"/>
    <property type="project" value="UniProtKB-UniRule"/>
</dbReference>
<organism evidence="8 9">
    <name type="scientific">Harryflintia acetispora</name>
    <dbReference type="NCBI Taxonomy" id="1849041"/>
    <lineage>
        <taxon>Bacteria</taxon>
        <taxon>Bacillati</taxon>
        <taxon>Bacillota</taxon>
        <taxon>Clostridia</taxon>
        <taxon>Eubacteriales</taxon>
        <taxon>Oscillospiraceae</taxon>
        <taxon>Harryflintia</taxon>
    </lineage>
</organism>
<evidence type="ECO:0000256" key="3">
    <source>
        <dbReference type="ARBA" id="ARBA00022603"/>
    </source>
</evidence>
<dbReference type="AlphaFoldDB" id="A0A9X8UGZ7"/>
<comment type="function">
    <text evidence="7">Specifically methylates the pseudouridine at position 1915 (m3Psi1915) in 23S rRNA.</text>
</comment>
<keyword evidence="3 7" id="KW-0489">Methyltransferase</keyword>
<dbReference type="HAMAP" id="MF_00658">
    <property type="entry name" value="23SrRNA_methyltr_H"/>
    <property type="match status" value="1"/>
</dbReference>
<accession>A0A9X8UGZ7</accession>
<evidence type="ECO:0000256" key="5">
    <source>
        <dbReference type="ARBA" id="ARBA00022691"/>
    </source>
</evidence>
<comment type="catalytic activity">
    <reaction evidence="7">
        <text>pseudouridine(1915) in 23S rRNA + S-adenosyl-L-methionine = N(3)-methylpseudouridine(1915) in 23S rRNA + S-adenosyl-L-homocysteine + H(+)</text>
        <dbReference type="Rhea" id="RHEA:42752"/>
        <dbReference type="Rhea" id="RHEA-COMP:10221"/>
        <dbReference type="Rhea" id="RHEA-COMP:10222"/>
        <dbReference type="ChEBI" id="CHEBI:15378"/>
        <dbReference type="ChEBI" id="CHEBI:57856"/>
        <dbReference type="ChEBI" id="CHEBI:59789"/>
        <dbReference type="ChEBI" id="CHEBI:65314"/>
        <dbReference type="ChEBI" id="CHEBI:74486"/>
        <dbReference type="EC" id="2.1.1.177"/>
    </reaction>
</comment>
<dbReference type="EMBL" id="SLUK01000018">
    <property type="protein sequence ID" value="TCL40694.1"/>
    <property type="molecule type" value="Genomic_DNA"/>
</dbReference>
<dbReference type="EC" id="2.1.1.177" evidence="7"/>
<dbReference type="GO" id="GO:0005737">
    <property type="term" value="C:cytoplasm"/>
    <property type="evidence" value="ECO:0007669"/>
    <property type="project" value="UniProtKB-SubCell"/>
</dbReference>